<dbReference type="RefSeq" id="WP_211854119.1">
    <property type="nucleotide sequence ID" value="NZ_JAAGBB010000023.1"/>
</dbReference>
<keyword evidence="3" id="KW-1185">Reference proteome</keyword>
<accession>A0ABS5F1L9</accession>
<evidence type="ECO:0000313" key="2">
    <source>
        <dbReference type="EMBL" id="MBR0666447.1"/>
    </source>
</evidence>
<reference evidence="3" key="1">
    <citation type="journal article" date="2021" name="Syst. Appl. Microbiol.">
        <title>Roseomonas hellenica sp. nov., isolated from roots of wild-growing Alkanna tinctoria.</title>
        <authorList>
            <person name="Rat A."/>
            <person name="Naranjo H.D."/>
            <person name="Lebbe L."/>
            <person name="Cnockaert M."/>
            <person name="Krigas N."/>
            <person name="Grigoriadou K."/>
            <person name="Maloupa E."/>
            <person name="Willems A."/>
        </authorList>
    </citation>
    <scope>NUCLEOTIDE SEQUENCE [LARGE SCALE GENOMIC DNA]</scope>
    <source>
        <strain evidence="3">LMG 31523</strain>
    </source>
</reference>
<evidence type="ECO:0000313" key="3">
    <source>
        <dbReference type="Proteomes" id="UP001196870"/>
    </source>
</evidence>
<dbReference type="InterPro" id="IPR025504">
    <property type="entry name" value="GLUCM_C"/>
</dbReference>
<protein>
    <submittedName>
        <fullName evidence="2">DUF4392 domain-containing protein</fullName>
    </submittedName>
</protein>
<evidence type="ECO:0000259" key="1">
    <source>
        <dbReference type="Pfam" id="PF14336"/>
    </source>
</evidence>
<dbReference type="Gene3D" id="3.90.1640.20">
    <property type="entry name" value="TON_0340"/>
    <property type="match status" value="1"/>
</dbReference>
<proteinExistence type="predicted"/>
<dbReference type="Pfam" id="PF14336">
    <property type="entry name" value="GLUCM-like_C"/>
    <property type="match status" value="1"/>
</dbReference>
<name>A0ABS5F1L9_9PROT</name>
<dbReference type="Proteomes" id="UP001196870">
    <property type="component" value="Unassembled WGS sequence"/>
</dbReference>
<organism evidence="2 3">
    <name type="scientific">Plastoroseomonas hellenica</name>
    <dbReference type="NCBI Taxonomy" id="2687306"/>
    <lineage>
        <taxon>Bacteria</taxon>
        <taxon>Pseudomonadati</taxon>
        <taxon>Pseudomonadota</taxon>
        <taxon>Alphaproteobacteria</taxon>
        <taxon>Acetobacterales</taxon>
        <taxon>Acetobacteraceae</taxon>
        <taxon>Plastoroseomonas</taxon>
    </lineage>
</organism>
<feature type="domain" description="D-glutamate cyclase-like C-terminal" evidence="1">
    <location>
        <begin position="46"/>
        <end position="323"/>
    </location>
</feature>
<dbReference type="EMBL" id="JAAGBB010000023">
    <property type="protein sequence ID" value="MBR0666447.1"/>
    <property type="molecule type" value="Genomic_DNA"/>
</dbReference>
<gene>
    <name evidence="2" type="ORF">GXW71_18955</name>
</gene>
<comment type="caution">
    <text evidence="2">The sequence shown here is derived from an EMBL/GenBank/DDBJ whole genome shotgun (WGS) entry which is preliminary data.</text>
</comment>
<sequence length="340" mass="36292">MPDIIGDAVDRLITVELRNRAMNHGIIPGIYQAARAEGGGRPLTARAAEALVAAVRPGDPVLLVCGAGYPPEMPNGESDGPPGVAVLARALFWGLKAVPVFVQEAHHAPPVVASSQAAGIMVRDWDLVRERRFGAARFDAPTDQAAVRDWARELIARLRPKAIIAVERLGPNERGVVQYSTGYRPETAVDLAPLFAACAEAGVLSIGIGDNGNEIGFGRIFDFLADFHPYGRNRSPHAHGGACTTVATDILLPTSVSNWGCIGLAAVLAFLLRDPEVLHTPEMEGRIIRACLDAGGWEARYCTTRFLVDGMVGETSMSMVQILAEMVRLNLAAPDRGPAH</sequence>